<dbReference type="PANTHER" id="PTHR36852">
    <property type="entry name" value="PROTEIN GVPL 2"/>
    <property type="match status" value="1"/>
</dbReference>
<evidence type="ECO:0000256" key="1">
    <source>
        <dbReference type="ARBA" id="ARBA00022987"/>
    </source>
</evidence>
<gene>
    <name evidence="4" type="ORF">D7294_17725</name>
</gene>
<dbReference type="GO" id="GO:0031411">
    <property type="term" value="C:gas vesicle"/>
    <property type="evidence" value="ECO:0007669"/>
    <property type="project" value="UniProtKB-SubCell"/>
</dbReference>
<evidence type="ECO:0000313" key="4">
    <source>
        <dbReference type="EMBL" id="RKN40909.1"/>
    </source>
</evidence>
<keyword evidence="5" id="KW-1185">Reference proteome</keyword>
<evidence type="ECO:0000256" key="2">
    <source>
        <dbReference type="ARBA" id="ARBA00035108"/>
    </source>
</evidence>
<comment type="subcellular location">
    <subcellularLocation>
        <location evidence="2">Gas vesicle</location>
    </subcellularLocation>
</comment>
<dbReference type="GO" id="GO:0031412">
    <property type="term" value="P:gas vesicle organization"/>
    <property type="evidence" value="ECO:0007669"/>
    <property type="project" value="InterPro"/>
</dbReference>
<sequence>MHSRHLYVYGIVRAGHPLPPGRRGVGAPPGRLRAVRRGSLAAVVSPSPERLLARRRDLLAHQDTLLALADHGPVLPMRFGMVAPDEQAVTRRLAEDADGHLAALERLTGRVEFNLKAFPVEDSLADLVREDPTVRRLRERARRRPGYEASLRLGEAIATGLGRRAAEAVAETLRRLTPLAESTAPGPEVKGCVRNVSFLVPVAAQERFAASTARCAGEFRHLADLRLTGPLPCFSFVPSHRDSAADPAGRS</sequence>
<dbReference type="Proteomes" id="UP000272474">
    <property type="component" value="Unassembled WGS sequence"/>
</dbReference>
<name>A0A3A9YYU3_9ACTN</name>
<dbReference type="PANTHER" id="PTHR36852:SF1">
    <property type="entry name" value="PROTEIN GVPL 2"/>
    <property type="match status" value="1"/>
</dbReference>
<reference evidence="4 5" key="1">
    <citation type="journal article" date="2014" name="Int. J. Syst. Evol. Microbiol.">
        <title>Streptomyces hoynatensis sp. nov., isolated from deep marine sediment.</title>
        <authorList>
            <person name="Veyisoglu A."/>
            <person name="Sahin N."/>
        </authorList>
    </citation>
    <scope>NUCLEOTIDE SEQUENCE [LARGE SCALE GENOMIC DNA]</scope>
    <source>
        <strain evidence="4 5">KCTC 29097</strain>
    </source>
</reference>
<protein>
    <submittedName>
        <fullName evidence="4">Gas vesicle protein</fullName>
    </submittedName>
</protein>
<evidence type="ECO:0000256" key="3">
    <source>
        <dbReference type="ARBA" id="ARBA00035643"/>
    </source>
</evidence>
<dbReference type="InterPro" id="IPR009430">
    <property type="entry name" value="GvpL/GvpF"/>
</dbReference>
<comment type="similarity">
    <text evidence="3">Belongs to the gas vesicle GvpF/GvpL family.</text>
</comment>
<dbReference type="Pfam" id="PF06386">
    <property type="entry name" value="GvpL_GvpF"/>
    <property type="match status" value="1"/>
</dbReference>
<proteinExistence type="inferred from homology"/>
<comment type="caution">
    <text evidence="4">The sequence shown here is derived from an EMBL/GenBank/DDBJ whole genome shotgun (WGS) entry which is preliminary data.</text>
</comment>
<dbReference type="OrthoDB" id="4864106at2"/>
<accession>A0A3A9YYU3</accession>
<dbReference type="EMBL" id="RBAL01000009">
    <property type="protein sequence ID" value="RKN40909.1"/>
    <property type="molecule type" value="Genomic_DNA"/>
</dbReference>
<keyword evidence="1" id="KW-0304">Gas vesicle</keyword>
<dbReference type="AlphaFoldDB" id="A0A3A9YYU3"/>
<evidence type="ECO:0000313" key="5">
    <source>
        <dbReference type="Proteomes" id="UP000272474"/>
    </source>
</evidence>
<organism evidence="4 5">
    <name type="scientific">Streptomyces hoynatensis</name>
    <dbReference type="NCBI Taxonomy" id="1141874"/>
    <lineage>
        <taxon>Bacteria</taxon>
        <taxon>Bacillati</taxon>
        <taxon>Actinomycetota</taxon>
        <taxon>Actinomycetes</taxon>
        <taxon>Kitasatosporales</taxon>
        <taxon>Streptomycetaceae</taxon>
        <taxon>Streptomyces</taxon>
    </lineage>
</organism>